<dbReference type="Gene3D" id="2.40.180.10">
    <property type="entry name" value="Catalase core domain"/>
    <property type="match status" value="1"/>
</dbReference>
<gene>
    <name evidence="6" type="ORF">JXQ802_LOCUS3999</name>
    <name evidence="5" type="ORF">PYM288_LOCUS111</name>
</gene>
<dbReference type="InterPro" id="IPR001024">
    <property type="entry name" value="PLAT/LH2_dom"/>
</dbReference>
<dbReference type="PANTHER" id="PTHR45901:SF3">
    <property type="entry name" value="LIPOXYGENASE HOMOLOGY DOMAIN-CONTAINING PROTEIN 1"/>
    <property type="match status" value="1"/>
</dbReference>
<dbReference type="PROSITE" id="PS50095">
    <property type="entry name" value="PLAT"/>
    <property type="match status" value="1"/>
</dbReference>
<dbReference type="AlphaFoldDB" id="A0A813SG26"/>
<dbReference type="EMBL" id="CAJNOH010000001">
    <property type="protein sequence ID" value="CAF0720297.1"/>
    <property type="molecule type" value="Genomic_DNA"/>
</dbReference>
<evidence type="ECO:0000313" key="7">
    <source>
        <dbReference type="Proteomes" id="UP000663870"/>
    </source>
</evidence>
<comment type="caution">
    <text evidence="6">The sequence shown here is derived from an EMBL/GenBank/DDBJ whole genome shotgun (WGS) entry which is preliminary data.</text>
</comment>
<evidence type="ECO:0000256" key="1">
    <source>
        <dbReference type="PROSITE-ProRule" id="PRU00152"/>
    </source>
</evidence>
<evidence type="ECO:0000313" key="5">
    <source>
        <dbReference type="EMBL" id="CAF0720297.1"/>
    </source>
</evidence>
<comment type="caution">
    <text evidence="1">Lacks conserved residue(s) required for the propagation of feature annotation.</text>
</comment>
<keyword evidence="2" id="KW-1133">Transmembrane helix</keyword>
<protein>
    <recommendedName>
        <fullName evidence="4">PLAT domain-containing protein</fullName>
    </recommendedName>
</protein>
<evidence type="ECO:0000259" key="4">
    <source>
        <dbReference type="PROSITE" id="PS50095"/>
    </source>
</evidence>
<dbReference type="InterPro" id="IPR052970">
    <property type="entry name" value="Inner_ear_hair_cell_LOXHD"/>
</dbReference>
<dbReference type="Pfam" id="PF01477">
    <property type="entry name" value="PLAT"/>
    <property type="match status" value="1"/>
</dbReference>
<evidence type="ECO:0000313" key="6">
    <source>
        <dbReference type="EMBL" id="CAF0796543.1"/>
    </source>
</evidence>
<evidence type="ECO:0000256" key="3">
    <source>
        <dbReference type="SAM" id="SignalP"/>
    </source>
</evidence>
<dbReference type="EMBL" id="CAJNOL010000055">
    <property type="protein sequence ID" value="CAF0796543.1"/>
    <property type="molecule type" value="Genomic_DNA"/>
</dbReference>
<dbReference type="InterPro" id="IPR036392">
    <property type="entry name" value="PLAT/LH2_dom_sf"/>
</dbReference>
<dbReference type="Proteomes" id="UP000663870">
    <property type="component" value="Unassembled WGS sequence"/>
</dbReference>
<dbReference type="PANTHER" id="PTHR45901">
    <property type="entry name" value="PROTEIN CBG12474"/>
    <property type="match status" value="1"/>
</dbReference>
<dbReference type="SUPFAM" id="SSF49723">
    <property type="entry name" value="Lipase/lipooxygenase domain (PLAT/LH2 domain)"/>
    <property type="match status" value="1"/>
</dbReference>
<feature type="domain" description="PLAT" evidence="4">
    <location>
        <begin position="18"/>
        <end position="146"/>
    </location>
</feature>
<keyword evidence="7" id="KW-1185">Reference proteome</keyword>
<evidence type="ECO:0000256" key="2">
    <source>
        <dbReference type="SAM" id="Phobius"/>
    </source>
</evidence>
<accession>A0A813SG26</accession>
<feature type="signal peptide" evidence="3">
    <location>
        <begin position="1"/>
        <end position="17"/>
    </location>
</feature>
<proteinExistence type="predicted"/>
<dbReference type="Proteomes" id="UP000663854">
    <property type="component" value="Unassembled WGS sequence"/>
</dbReference>
<dbReference type="SMART" id="SM00308">
    <property type="entry name" value="LH2"/>
    <property type="match status" value="1"/>
</dbReference>
<keyword evidence="2" id="KW-0812">Transmembrane</keyword>
<feature type="transmembrane region" description="Helical" evidence="2">
    <location>
        <begin position="166"/>
        <end position="184"/>
    </location>
</feature>
<organism evidence="6 7">
    <name type="scientific">Rotaria sordida</name>
    <dbReference type="NCBI Taxonomy" id="392033"/>
    <lineage>
        <taxon>Eukaryota</taxon>
        <taxon>Metazoa</taxon>
        <taxon>Spiralia</taxon>
        <taxon>Gnathifera</taxon>
        <taxon>Rotifera</taxon>
        <taxon>Eurotatoria</taxon>
        <taxon>Bdelloidea</taxon>
        <taxon>Philodinida</taxon>
        <taxon>Philodinidae</taxon>
        <taxon>Rotaria</taxon>
    </lineage>
</organism>
<name>A0A813SG26_9BILA</name>
<sequence>MTQILILFPVIISYCLAEVWNIYVHTGNERFAGTDSNIYIRLFNAKDESTGEYQLTHSNWVPDSNDFPLRNLFEMGAHERFRIRTEDIGSVAKIHIRHNNFPILQVDWLLDQVIVEHIRDGTKYIFKCNCWLRRGRPYVTLSALPDPRSINRNKTDDSSSTTSRTLVIILVILITLVIGIFCGYNEYRHRQRDSSMVFHDRIEQIPQEPSLLDAYYPQSPRSPSPPLEPQFWVNTIRRWKNFRQGLPSYNYAQTTQSTAAAPRTIPPIISTDEPPAYEDLYPNSTTPINITSNSNS</sequence>
<feature type="chain" id="PRO_5035597468" description="PLAT domain-containing protein" evidence="3">
    <location>
        <begin position="18"/>
        <end position="296"/>
    </location>
</feature>
<keyword evidence="3" id="KW-0732">Signal</keyword>
<reference evidence="6" key="1">
    <citation type="submission" date="2021-02" db="EMBL/GenBank/DDBJ databases">
        <authorList>
            <person name="Nowell W R."/>
        </authorList>
    </citation>
    <scope>NUCLEOTIDE SEQUENCE</scope>
</reference>
<keyword evidence="2" id="KW-0472">Membrane</keyword>